<dbReference type="InterPro" id="IPR036249">
    <property type="entry name" value="Thioredoxin-like_sf"/>
</dbReference>
<reference evidence="1" key="1">
    <citation type="submission" date="2018-05" db="EMBL/GenBank/DDBJ databases">
        <authorList>
            <person name="Lanie J.A."/>
            <person name="Ng W.-L."/>
            <person name="Kazmierczak K.M."/>
            <person name="Andrzejewski T.M."/>
            <person name="Davidsen T.M."/>
            <person name="Wayne K.J."/>
            <person name="Tettelin H."/>
            <person name="Glass J.I."/>
            <person name="Rusch D."/>
            <person name="Podicherti R."/>
            <person name="Tsui H.-C.T."/>
            <person name="Winkler M.E."/>
        </authorList>
    </citation>
    <scope>NUCLEOTIDE SEQUENCE</scope>
</reference>
<dbReference type="CDD" id="cd02947">
    <property type="entry name" value="TRX_family"/>
    <property type="match status" value="1"/>
</dbReference>
<name>A0A381UMU8_9ZZZZ</name>
<evidence type="ECO:0000313" key="1">
    <source>
        <dbReference type="EMBL" id="SVA28143.1"/>
    </source>
</evidence>
<evidence type="ECO:0008006" key="2">
    <source>
        <dbReference type="Google" id="ProtNLM"/>
    </source>
</evidence>
<proteinExistence type="predicted"/>
<dbReference type="Gene3D" id="3.40.30.10">
    <property type="entry name" value="Glutaredoxin"/>
    <property type="match status" value="1"/>
</dbReference>
<dbReference type="AlphaFoldDB" id="A0A381UMU8"/>
<accession>A0A381UMU8</accession>
<dbReference type="SUPFAM" id="SSF52833">
    <property type="entry name" value="Thioredoxin-like"/>
    <property type="match status" value="1"/>
</dbReference>
<dbReference type="EMBL" id="UINC01006539">
    <property type="protein sequence ID" value="SVA28143.1"/>
    <property type="molecule type" value="Genomic_DNA"/>
</dbReference>
<sequence>MRFILLITLITARLISQDLKMVTDQKSETPILIGIGTRLDIERSPYDEWFLEEYETYEAENDLVNAANDLVGGVEVETFIGTWCKDSQREVPRFYKIFDQLSWDPGAMRLIMLDRDKKSGRNIEDGKDIHHVPTFIFLKNGTEIGRIVESPIESLEEDMFNILIGSPSIPNYSDWEKE</sequence>
<protein>
    <recommendedName>
        <fullName evidence="2">Thioredoxin domain-containing protein</fullName>
    </recommendedName>
</protein>
<organism evidence="1">
    <name type="scientific">marine metagenome</name>
    <dbReference type="NCBI Taxonomy" id="408172"/>
    <lineage>
        <taxon>unclassified sequences</taxon>
        <taxon>metagenomes</taxon>
        <taxon>ecological metagenomes</taxon>
    </lineage>
</organism>
<gene>
    <name evidence="1" type="ORF">METZ01_LOCUS80997</name>
</gene>